<accession>A0A2M9G4S8</accession>
<gene>
    <name evidence="4" type="ORF">CVT23_04980</name>
    <name evidence="3" type="ORF">CVT23_06030</name>
    <name evidence="2" type="ORF">CVT23_11965</name>
</gene>
<feature type="region of interest" description="Disordered" evidence="1">
    <location>
        <begin position="211"/>
        <end position="237"/>
    </location>
</feature>
<evidence type="ECO:0000256" key="1">
    <source>
        <dbReference type="SAM" id="MobiDB-lite"/>
    </source>
</evidence>
<sequence>MAAGMTWSRETRKHVRRLAKAGLEPAEIAARTMKPYQAIRDFIDLELKDARSTPEASMLNDSHPAPTRPKAISTSVDRSCRPENKAVTPACNEPRPLDKCCQPTPATYPATSLHASPPAAKPQPAIKQASKPVEKAIEPARAPSFPALPARRPQEIARTSLRRSAEEQAAIDAFLAKGKVTKLPPGHAAGISAIEMEHHAAPLSIEQLKGGAARLKRQREAGRNGRRIRDAKRGVGK</sequence>
<protein>
    <submittedName>
        <fullName evidence="4">Uncharacterized protein</fullName>
    </submittedName>
</protein>
<dbReference type="Proteomes" id="UP000229498">
    <property type="component" value="Unassembled WGS sequence"/>
</dbReference>
<dbReference type="EMBL" id="PHIG01000025">
    <property type="protein sequence ID" value="PJK30502.1"/>
    <property type="molecule type" value="Genomic_DNA"/>
</dbReference>
<comment type="caution">
    <text evidence="4">The sequence shown here is derived from an EMBL/GenBank/DDBJ whole genome shotgun (WGS) entry which is preliminary data.</text>
</comment>
<name>A0A2M9G4S8_9PROT</name>
<organism evidence="4 5">
    <name type="scientific">Minwuia thermotolerans</name>
    <dbReference type="NCBI Taxonomy" id="2056226"/>
    <lineage>
        <taxon>Bacteria</taxon>
        <taxon>Pseudomonadati</taxon>
        <taxon>Pseudomonadota</taxon>
        <taxon>Alphaproteobacteria</taxon>
        <taxon>Minwuiales</taxon>
        <taxon>Minwuiaceae</taxon>
        <taxon>Minwuia</taxon>
    </lineage>
</organism>
<evidence type="ECO:0000313" key="2">
    <source>
        <dbReference type="EMBL" id="PJK29313.1"/>
    </source>
</evidence>
<reference evidence="4 5" key="1">
    <citation type="submission" date="2017-11" db="EMBL/GenBank/DDBJ databases">
        <title>Draft genome sequence of Rhizobiales bacterium SY3-13.</title>
        <authorList>
            <person name="Sun C."/>
        </authorList>
    </citation>
    <scope>NUCLEOTIDE SEQUENCE [LARGE SCALE GENOMIC DNA]</scope>
    <source>
        <strain evidence="4 5">SY3-13</strain>
    </source>
</reference>
<dbReference type="AlphaFoldDB" id="A0A2M9G4S8"/>
<keyword evidence="5" id="KW-1185">Reference proteome</keyword>
<evidence type="ECO:0000313" key="5">
    <source>
        <dbReference type="Proteomes" id="UP000229498"/>
    </source>
</evidence>
<dbReference type="EMBL" id="PHIG01000018">
    <property type="protein sequence ID" value="PJK30725.1"/>
    <property type="molecule type" value="Genomic_DNA"/>
</dbReference>
<feature type="region of interest" description="Disordered" evidence="1">
    <location>
        <begin position="53"/>
        <end position="92"/>
    </location>
</feature>
<proteinExistence type="predicted"/>
<evidence type="ECO:0000313" key="4">
    <source>
        <dbReference type="EMBL" id="PJK30725.1"/>
    </source>
</evidence>
<feature type="compositionally biased region" description="Basic and acidic residues" evidence="1">
    <location>
        <begin position="218"/>
        <end position="237"/>
    </location>
</feature>
<dbReference type="EMBL" id="PHIG01000033">
    <property type="protein sequence ID" value="PJK29313.1"/>
    <property type="molecule type" value="Genomic_DNA"/>
</dbReference>
<evidence type="ECO:0000313" key="3">
    <source>
        <dbReference type="EMBL" id="PJK30502.1"/>
    </source>
</evidence>
<dbReference type="RefSeq" id="WP_109792144.1">
    <property type="nucleotide sequence ID" value="NZ_PHIG01000018.1"/>
</dbReference>